<protein>
    <submittedName>
        <fullName evidence="2">Uncharacterized protein</fullName>
    </submittedName>
</protein>
<organism evidence="2 3">
    <name type="scientific">Lepraria neglecta</name>
    <dbReference type="NCBI Taxonomy" id="209136"/>
    <lineage>
        <taxon>Eukaryota</taxon>
        <taxon>Fungi</taxon>
        <taxon>Dikarya</taxon>
        <taxon>Ascomycota</taxon>
        <taxon>Pezizomycotina</taxon>
        <taxon>Lecanoromycetes</taxon>
        <taxon>OSLEUM clade</taxon>
        <taxon>Lecanoromycetidae</taxon>
        <taxon>Lecanorales</taxon>
        <taxon>Lecanorineae</taxon>
        <taxon>Stereocaulaceae</taxon>
        <taxon>Lepraria</taxon>
    </lineage>
</organism>
<gene>
    <name evidence="2" type="ORF">OEA41_007708</name>
</gene>
<dbReference type="AlphaFoldDB" id="A0AAE0DQM5"/>
<evidence type="ECO:0000313" key="2">
    <source>
        <dbReference type="EMBL" id="KAK3176385.1"/>
    </source>
</evidence>
<evidence type="ECO:0000313" key="3">
    <source>
        <dbReference type="Proteomes" id="UP001276659"/>
    </source>
</evidence>
<proteinExistence type="predicted"/>
<feature type="compositionally biased region" description="Polar residues" evidence="1">
    <location>
        <begin position="432"/>
        <end position="449"/>
    </location>
</feature>
<dbReference type="EMBL" id="JASNWA010000004">
    <property type="protein sequence ID" value="KAK3176385.1"/>
    <property type="molecule type" value="Genomic_DNA"/>
</dbReference>
<feature type="compositionally biased region" description="Basic residues" evidence="1">
    <location>
        <begin position="458"/>
        <end position="468"/>
    </location>
</feature>
<name>A0AAE0DQM5_9LECA</name>
<dbReference type="PANTHER" id="PTHR38887:SF1">
    <property type="entry name" value="RAS MODIFICATION PROTEIN ERF4"/>
    <property type="match status" value="1"/>
</dbReference>
<reference evidence="2" key="1">
    <citation type="submission" date="2022-11" db="EMBL/GenBank/DDBJ databases">
        <title>Chromosomal genome sequence assembly and mating type (MAT) locus characterization of the leprose asexual lichenized fungus Lepraria neglecta (Nyl.) Erichsen.</title>
        <authorList>
            <person name="Allen J.L."/>
            <person name="Pfeffer B."/>
        </authorList>
    </citation>
    <scope>NUCLEOTIDE SEQUENCE</scope>
    <source>
        <strain evidence="2">Allen 5258</strain>
    </source>
</reference>
<sequence>MGLASESIKARKDSQTPMTEELEHGSIPPTNSERGDNPDRDVNAFEGPPPSYSFGPEDSKSGHDQYPEEEVGHSQSSDEKAGHTQYANEHVGGETGETLEEEWNLDDAQDDIIGGYSEKSPVREASELEHTFIRNHPPPDYTQAEGKLTLPVVIPQRRPGGRSRGFIRAYAPMLENCGIDQATWLDFLDTFQKSSAANPWLNAINMAGIATIWIPSHGVGIAVGYAIQQITNIAIELQGRERTNNFLHKINEDFFRPRGLYCLVMTWNPESTRRVEQVNLTATIASRSSPNTGVSGLTSKYRSSDGNTYGEWEFPEVAPLVFPALDQMAAQTSADGVKEKTKFVKGYTFVAKYWDKRATAEYAMKNPDSVLAQVPKEKFNSRYADPNNPAASGSLISFVSGGRLIPSPSSRGLVGGISSVVGQAMRGEKQGSEWNKYSNEQHSNAQYQYQEGRDYDRRSRRQDRRHPGGKVGIVSTPVGIYKKLLKKNVLYLMVVNMPSTEEMAAAKAAI</sequence>
<accession>A0AAE0DQM5</accession>
<dbReference type="Proteomes" id="UP001276659">
    <property type="component" value="Unassembled WGS sequence"/>
</dbReference>
<feature type="compositionally biased region" description="Basic and acidic residues" evidence="1">
    <location>
        <begin position="57"/>
        <end position="82"/>
    </location>
</feature>
<feature type="compositionally biased region" description="Basic and acidic residues" evidence="1">
    <location>
        <begin position="33"/>
        <end position="43"/>
    </location>
</feature>
<comment type="caution">
    <text evidence="2">The sequence shown here is derived from an EMBL/GenBank/DDBJ whole genome shotgun (WGS) entry which is preliminary data.</text>
</comment>
<feature type="region of interest" description="Disordered" evidence="1">
    <location>
        <begin position="431"/>
        <end position="472"/>
    </location>
</feature>
<evidence type="ECO:0000256" key="1">
    <source>
        <dbReference type="SAM" id="MobiDB-lite"/>
    </source>
</evidence>
<dbReference type="InterPro" id="IPR053221">
    <property type="entry name" value="Burnettramic_acid_biosynth"/>
</dbReference>
<keyword evidence="3" id="KW-1185">Reference proteome</keyword>
<feature type="region of interest" description="Disordered" evidence="1">
    <location>
        <begin position="1"/>
        <end position="84"/>
    </location>
</feature>
<dbReference type="PANTHER" id="PTHR38887">
    <property type="entry name" value="CHROMOSOME 21, WHOLE GENOME SHOTGUN SEQUENCE"/>
    <property type="match status" value="1"/>
</dbReference>